<gene>
    <name evidence="6" type="ORF">EV688_10819</name>
</gene>
<dbReference type="RefSeq" id="WP_117318089.1">
    <property type="nucleotide sequence ID" value="NZ_QQSW01000010.1"/>
</dbReference>
<dbReference type="PANTHER" id="PTHR45825">
    <property type="entry name" value="GRANULE-BOUND STARCH SYNTHASE 1, CHLOROPLASTIC/AMYLOPLASTIC"/>
    <property type="match status" value="1"/>
</dbReference>
<protein>
    <recommendedName>
        <fullName evidence="2">starch synthase</fullName>
        <ecNumber evidence="2">2.4.1.21</ecNumber>
    </recommendedName>
</protein>
<organism evidence="6 7">
    <name type="scientific">Chromatocurvus halotolerans</name>
    <dbReference type="NCBI Taxonomy" id="1132028"/>
    <lineage>
        <taxon>Bacteria</taxon>
        <taxon>Pseudomonadati</taxon>
        <taxon>Pseudomonadota</taxon>
        <taxon>Gammaproteobacteria</taxon>
        <taxon>Cellvibrionales</taxon>
        <taxon>Halieaceae</taxon>
        <taxon>Chromatocurvus</taxon>
    </lineage>
</organism>
<dbReference type="SUPFAM" id="SSF53756">
    <property type="entry name" value="UDP-Glycosyltransferase/glycogen phosphorylase"/>
    <property type="match status" value="1"/>
</dbReference>
<evidence type="ECO:0000313" key="6">
    <source>
        <dbReference type="EMBL" id="TCO75453.1"/>
    </source>
</evidence>
<dbReference type="GO" id="GO:0005829">
    <property type="term" value="C:cytosol"/>
    <property type="evidence" value="ECO:0007669"/>
    <property type="project" value="TreeGrafter"/>
</dbReference>
<comment type="caution">
    <text evidence="6">The sequence shown here is derived from an EMBL/GenBank/DDBJ whole genome shotgun (WGS) entry which is preliminary data.</text>
</comment>
<evidence type="ECO:0000313" key="7">
    <source>
        <dbReference type="Proteomes" id="UP000294980"/>
    </source>
</evidence>
<dbReference type="EMBL" id="SLWX01000008">
    <property type="protein sequence ID" value="TCO75453.1"/>
    <property type="molecule type" value="Genomic_DNA"/>
</dbReference>
<dbReference type="Pfam" id="PF13692">
    <property type="entry name" value="Glyco_trans_1_4"/>
    <property type="match status" value="1"/>
</dbReference>
<evidence type="ECO:0000256" key="2">
    <source>
        <dbReference type="ARBA" id="ARBA00012588"/>
    </source>
</evidence>
<evidence type="ECO:0000256" key="1">
    <source>
        <dbReference type="ARBA" id="ARBA00001478"/>
    </source>
</evidence>
<dbReference type="GO" id="GO:0009011">
    <property type="term" value="F:alpha-1,4-glucan glucosyltransferase (ADP-glucose donor) activity"/>
    <property type="evidence" value="ECO:0007669"/>
    <property type="project" value="UniProtKB-EC"/>
</dbReference>
<dbReference type="OrthoDB" id="9808590at2"/>
<dbReference type="AlphaFoldDB" id="A0A4R2KP14"/>
<feature type="domain" description="Starch synthase catalytic" evidence="5">
    <location>
        <begin position="11"/>
        <end position="266"/>
    </location>
</feature>
<accession>A0A4R2KP14</accession>
<evidence type="ECO:0000259" key="5">
    <source>
        <dbReference type="Pfam" id="PF08323"/>
    </source>
</evidence>
<keyword evidence="3" id="KW-0328">Glycosyltransferase</keyword>
<evidence type="ECO:0000256" key="3">
    <source>
        <dbReference type="ARBA" id="ARBA00022676"/>
    </source>
</evidence>
<dbReference type="Proteomes" id="UP000294980">
    <property type="component" value="Unassembled WGS sequence"/>
</dbReference>
<sequence length="533" mass="57158">MRSRQGEKALNILMLAAENGALPGGKVGGIGDVIRDAPGALAALEHSVTVLTPGYGHFSRLPGATRIDTLQTVFRGQRERVSLHRVPSRTGTAGVSCLALEHPLFSSAGPARIYVDDDPGRPFATDGSRFALFCAAAAAAITDGVIPRPDIIHLHDWHSALFALLLHTDPVYAAIADIPLVYTIHNLALQGIRPLSGDESALFSWFPSLPHLPPSAIDPRYRDCYNPMRAAIALCGRVHAVSPQYAEEICDPDSDFGCGLQADLRNARHEGRLVGILNGCDYPDVAPPPATFADTLALARRDVRRWIGRTAEAHSSHVLALHQLDLWLAGRQPRPQALLTSVGRLTDQKLGLLCSVMPDGRLCLEHALDALGDDGLCVMLGSGDPTLEMTLTRLASERDNLLFLCGYSDALADALYAAGDLFLMPSTFEPCGISQMLAMREGQPCLVNAVGGLVDTVQDGETGFVFAADADVGAEQALLMRLGEALDCLRGQPDAYRRIRAGAAAERFPWGRAALAYGEMLYRPLLPASPESQ</sequence>
<proteinExistence type="predicted"/>
<dbReference type="InterPro" id="IPR013534">
    <property type="entry name" value="Starch_synth_cat_dom"/>
</dbReference>
<reference evidence="6 7" key="1">
    <citation type="submission" date="2019-03" db="EMBL/GenBank/DDBJ databases">
        <title>Genomic Encyclopedia of Type Strains, Phase IV (KMG-IV): sequencing the most valuable type-strain genomes for metagenomic binning, comparative biology and taxonomic classification.</title>
        <authorList>
            <person name="Goeker M."/>
        </authorList>
    </citation>
    <scope>NUCLEOTIDE SEQUENCE [LARGE SCALE GENOMIC DNA]</scope>
    <source>
        <strain evidence="6 7">DSM 23344</strain>
    </source>
</reference>
<evidence type="ECO:0000256" key="4">
    <source>
        <dbReference type="ARBA" id="ARBA00022679"/>
    </source>
</evidence>
<keyword evidence="7" id="KW-1185">Reference proteome</keyword>
<dbReference type="Pfam" id="PF08323">
    <property type="entry name" value="Glyco_transf_5"/>
    <property type="match status" value="1"/>
</dbReference>
<dbReference type="PANTHER" id="PTHR45825:SF11">
    <property type="entry name" value="ALPHA AMYLASE DOMAIN-CONTAINING PROTEIN"/>
    <property type="match status" value="1"/>
</dbReference>
<name>A0A4R2KP14_9GAMM</name>
<dbReference type="GO" id="GO:0005978">
    <property type="term" value="P:glycogen biosynthetic process"/>
    <property type="evidence" value="ECO:0007669"/>
    <property type="project" value="TreeGrafter"/>
</dbReference>
<dbReference type="Gene3D" id="3.40.50.2000">
    <property type="entry name" value="Glycogen Phosphorylase B"/>
    <property type="match status" value="2"/>
</dbReference>
<comment type="catalytic activity">
    <reaction evidence="1">
        <text>[(1-&gt;4)-alpha-D-glucosyl](n) + ADP-alpha-D-glucose = [(1-&gt;4)-alpha-D-glucosyl](n+1) + ADP + H(+)</text>
        <dbReference type="Rhea" id="RHEA:18189"/>
        <dbReference type="Rhea" id="RHEA-COMP:9584"/>
        <dbReference type="Rhea" id="RHEA-COMP:9587"/>
        <dbReference type="ChEBI" id="CHEBI:15378"/>
        <dbReference type="ChEBI" id="CHEBI:15444"/>
        <dbReference type="ChEBI" id="CHEBI:57498"/>
        <dbReference type="ChEBI" id="CHEBI:456216"/>
        <dbReference type="EC" id="2.4.1.21"/>
    </reaction>
</comment>
<keyword evidence="4" id="KW-0808">Transferase</keyword>
<dbReference type="EC" id="2.4.1.21" evidence="2"/>